<dbReference type="Proteomes" id="UP000655094">
    <property type="component" value="Unassembled WGS sequence"/>
</dbReference>
<reference evidence="1" key="1">
    <citation type="submission" date="2020-10" db="EMBL/GenBank/DDBJ databases">
        <title>Genome Sequence of ESBL Producing Zambian Clinical Strains.</title>
        <authorList>
            <person name="Shawa M."/>
            <person name="Furuta Y."/>
            <person name="Simbotwe M."/>
            <person name="Mulenga E."/>
            <person name="Mubanga M."/>
            <person name="Mulenga G."/>
            <person name="Kaile C."/>
            <person name="Zorigt T."/>
            <person name="Hang'ombe B."/>
            <person name="Higashi H."/>
        </authorList>
    </citation>
    <scope>NUCLEOTIDE SEQUENCE</scope>
    <source>
        <strain evidence="1">Zam_UTH_09</strain>
    </source>
</reference>
<comment type="caution">
    <text evidence="1">The sequence shown here is derived from an EMBL/GenBank/DDBJ whole genome shotgun (WGS) entry which is preliminary data.</text>
</comment>
<dbReference type="EMBL" id="BNFF01000001">
    <property type="protein sequence ID" value="GHK55790.1"/>
    <property type="molecule type" value="Genomic_DNA"/>
</dbReference>
<evidence type="ECO:0000313" key="1">
    <source>
        <dbReference type="EMBL" id="GHK55790.1"/>
    </source>
</evidence>
<evidence type="ECO:0000313" key="2">
    <source>
        <dbReference type="Proteomes" id="UP000655094"/>
    </source>
</evidence>
<dbReference type="AlphaFoldDB" id="A0A919HX44"/>
<sequence length="109" mass="12037">MHPFFLQMEKSAFHQCGVVGGDIVDRRVLLWLMIRSADADDGHVDIGQQLFDFGIVIVGDNAIAQPLFDVFDACPKVLFNKDIPLQLGGLQILADTFNYLAVISFVGVK</sequence>
<gene>
    <name evidence="1" type="ORF">KPZU09_55260</name>
</gene>
<proteinExistence type="predicted"/>
<accession>A0A919HX44</accession>
<organism evidence="1 2">
    <name type="scientific">Klebsiella pneumoniae</name>
    <dbReference type="NCBI Taxonomy" id="573"/>
    <lineage>
        <taxon>Bacteria</taxon>
        <taxon>Pseudomonadati</taxon>
        <taxon>Pseudomonadota</taxon>
        <taxon>Gammaproteobacteria</taxon>
        <taxon>Enterobacterales</taxon>
        <taxon>Enterobacteriaceae</taxon>
        <taxon>Klebsiella/Raoultella group</taxon>
        <taxon>Klebsiella</taxon>
        <taxon>Klebsiella pneumoniae complex</taxon>
    </lineage>
</organism>
<name>A0A919HX44_KLEPN</name>
<protein>
    <submittedName>
        <fullName evidence="1">Uncharacterized protein</fullName>
    </submittedName>
</protein>